<dbReference type="Pfam" id="PF09945">
    <property type="entry name" value="DUF2177"/>
    <property type="match status" value="1"/>
</dbReference>
<keyword evidence="1" id="KW-1133">Transmembrane helix</keyword>
<dbReference type="Proteomes" id="UP000183208">
    <property type="component" value="Unassembled WGS sequence"/>
</dbReference>
<keyword evidence="1" id="KW-0472">Membrane</keyword>
<evidence type="ECO:0000256" key="1">
    <source>
        <dbReference type="SAM" id="Phobius"/>
    </source>
</evidence>
<feature type="transmembrane region" description="Helical" evidence="1">
    <location>
        <begin position="72"/>
        <end position="91"/>
    </location>
</feature>
<dbReference type="OrthoDB" id="166547at2"/>
<dbReference type="InterPro" id="IPR018687">
    <property type="entry name" value="DUF2177_membr"/>
</dbReference>
<proteinExistence type="predicted"/>
<dbReference type="RefSeq" id="WP_074829456.1">
    <property type="nucleotide sequence ID" value="NZ_FNTI01000001.1"/>
</dbReference>
<name>A0A1H5ILR2_9BRAD</name>
<gene>
    <name evidence="2" type="ORF">SAMN05444171_7355</name>
</gene>
<reference evidence="2 3" key="1">
    <citation type="submission" date="2016-10" db="EMBL/GenBank/DDBJ databases">
        <authorList>
            <person name="de Groot N.N."/>
        </authorList>
    </citation>
    <scope>NUCLEOTIDE SEQUENCE [LARGE SCALE GENOMIC DNA]</scope>
    <source>
        <strain evidence="2 3">GAS522</strain>
    </source>
</reference>
<feature type="transmembrane region" description="Helical" evidence="1">
    <location>
        <begin position="45"/>
        <end position="65"/>
    </location>
</feature>
<organism evidence="2 3">
    <name type="scientific">Bradyrhizobium lablabi</name>
    <dbReference type="NCBI Taxonomy" id="722472"/>
    <lineage>
        <taxon>Bacteria</taxon>
        <taxon>Pseudomonadati</taxon>
        <taxon>Pseudomonadota</taxon>
        <taxon>Alphaproteobacteria</taxon>
        <taxon>Hyphomicrobiales</taxon>
        <taxon>Nitrobacteraceae</taxon>
        <taxon>Bradyrhizobium</taxon>
    </lineage>
</organism>
<accession>A0A1H5ILR2</accession>
<feature type="transmembrane region" description="Helical" evidence="1">
    <location>
        <begin position="5"/>
        <end position="25"/>
    </location>
</feature>
<protein>
    <submittedName>
        <fullName evidence="2">Uncharacterized membrane protein</fullName>
    </submittedName>
</protein>
<sequence>MMVYVYAYLSTLAVFLPCDMVWLGTMASRLYRPTLGNILLSDANLPAAAAFYGIYPVGLVFFAVVPALKSGSLGRATLSGALFGFFTYMTYDLTNQATLKNWTTQLTLVDIGWGTLLGAIAATGAFWVTSKITA</sequence>
<evidence type="ECO:0000313" key="2">
    <source>
        <dbReference type="EMBL" id="SEE40811.1"/>
    </source>
</evidence>
<keyword evidence="1" id="KW-0812">Transmembrane</keyword>
<feature type="transmembrane region" description="Helical" evidence="1">
    <location>
        <begin position="111"/>
        <end position="129"/>
    </location>
</feature>
<evidence type="ECO:0000313" key="3">
    <source>
        <dbReference type="Proteomes" id="UP000183208"/>
    </source>
</evidence>
<dbReference type="EMBL" id="FNTI01000001">
    <property type="protein sequence ID" value="SEE40811.1"/>
    <property type="molecule type" value="Genomic_DNA"/>
</dbReference>
<dbReference type="AlphaFoldDB" id="A0A1H5ILR2"/>